<dbReference type="Proteomes" id="UP001515480">
    <property type="component" value="Unassembled WGS sequence"/>
</dbReference>
<feature type="region of interest" description="Disordered" evidence="1">
    <location>
        <begin position="1"/>
        <end position="88"/>
    </location>
</feature>
<keyword evidence="3" id="KW-1185">Reference proteome</keyword>
<evidence type="ECO:0000256" key="1">
    <source>
        <dbReference type="SAM" id="MobiDB-lite"/>
    </source>
</evidence>
<gene>
    <name evidence="2" type="ORF">AB1Y20_011899</name>
</gene>
<sequence>MGIGQGASQTGEDAEGEEDEEVEEEAGEEDDDDESEEESEEEGEDEEGEEDDGEEDEGGVCGSGAKRREQVQQEQVQHEASAVTAGSRVVHDFMGEGRVLKVSAEPHDTWLQKKMFVRFEKKLGVRKAAVERWVFADLLSSVPDDNKGSAQEQCEEESLSQRREAQLPQAAPGAQELTLEEATENQVLKGCERACTPAKDGCAHNQGAEDRSGAASSTVP</sequence>
<reference evidence="2 3" key="1">
    <citation type="journal article" date="2024" name="Science">
        <title>Giant polyketide synthase enzymes in the biosynthesis of giant marine polyether toxins.</title>
        <authorList>
            <person name="Fallon T.R."/>
            <person name="Shende V.V."/>
            <person name="Wierzbicki I.H."/>
            <person name="Pendleton A.L."/>
            <person name="Watervoot N.F."/>
            <person name="Auber R.P."/>
            <person name="Gonzalez D.J."/>
            <person name="Wisecaver J.H."/>
            <person name="Moore B.S."/>
        </authorList>
    </citation>
    <scope>NUCLEOTIDE SEQUENCE [LARGE SCALE GENOMIC DNA]</scope>
    <source>
        <strain evidence="2 3">12B1</strain>
    </source>
</reference>
<feature type="region of interest" description="Disordered" evidence="1">
    <location>
        <begin position="199"/>
        <end position="220"/>
    </location>
</feature>
<feature type="compositionally biased region" description="Polar residues" evidence="1">
    <location>
        <begin position="1"/>
        <end position="10"/>
    </location>
</feature>
<organism evidence="2 3">
    <name type="scientific">Prymnesium parvum</name>
    <name type="common">Toxic golden alga</name>
    <dbReference type="NCBI Taxonomy" id="97485"/>
    <lineage>
        <taxon>Eukaryota</taxon>
        <taxon>Haptista</taxon>
        <taxon>Haptophyta</taxon>
        <taxon>Prymnesiophyceae</taxon>
        <taxon>Prymnesiales</taxon>
        <taxon>Prymnesiaceae</taxon>
        <taxon>Prymnesium</taxon>
    </lineage>
</organism>
<dbReference type="EMBL" id="JBGBPQ010000025">
    <property type="protein sequence ID" value="KAL1499704.1"/>
    <property type="molecule type" value="Genomic_DNA"/>
</dbReference>
<feature type="compositionally biased region" description="Acidic residues" evidence="1">
    <location>
        <begin position="12"/>
        <end position="58"/>
    </location>
</feature>
<proteinExistence type="predicted"/>
<accession>A0AB34IHQ9</accession>
<protein>
    <submittedName>
        <fullName evidence="2">Uncharacterized protein</fullName>
    </submittedName>
</protein>
<dbReference type="AlphaFoldDB" id="A0AB34IHQ9"/>
<name>A0AB34IHQ9_PRYPA</name>
<feature type="region of interest" description="Disordered" evidence="1">
    <location>
        <begin position="140"/>
        <end position="177"/>
    </location>
</feature>
<comment type="caution">
    <text evidence="2">The sequence shown here is derived from an EMBL/GenBank/DDBJ whole genome shotgun (WGS) entry which is preliminary data.</text>
</comment>
<evidence type="ECO:0000313" key="3">
    <source>
        <dbReference type="Proteomes" id="UP001515480"/>
    </source>
</evidence>
<evidence type="ECO:0000313" key="2">
    <source>
        <dbReference type="EMBL" id="KAL1499704.1"/>
    </source>
</evidence>